<name>A0A2T4CAZ7_TRILO</name>
<protein>
    <submittedName>
        <fullName evidence="1">Uncharacterized protein</fullName>
    </submittedName>
</protein>
<accession>A0A2T4CAZ7</accession>
<sequence>MALTALQLYGASCSSPCQLNRAPAACCLPPSSRLHSTLPLIGQLRRWSLLLMHLTPVCIKANISAWQPSSINGCGITCRTLSSLSREQLLISFLRLFLVPLSKSQCKCYTGPIQKVFFCNSWYILRRSSPRIFISKILLKRSKSEHQESKKAKTKGSWVSVYLKY</sequence>
<keyword evidence="2" id="KW-1185">Reference proteome</keyword>
<proteinExistence type="predicted"/>
<dbReference type="AlphaFoldDB" id="A0A2T4CAZ7"/>
<dbReference type="Proteomes" id="UP000240760">
    <property type="component" value="Unassembled WGS sequence"/>
</dbReference>
<gene>
    <name evidence="1" type="ORF">M440DRAFT_268538</name>
</gene>
<dbReference type="EMBL" id="KZ679129">
    <property type="protein sequence ID" value="PTB78736.1"/>
    <property type="molecule type" value="Genomic_DNA"/>
</dbReference>
<evidence type="ECO:0000313" key="1">
    <source>
        <dbReference type="EMBL" id="PTB78736.1"/>
    </source>
</evidence>
<reference evidence="1 2" key="1">
    <citation type="submission" date="2016-07" db="EMBL/GenBank/DDBJ databases">
        <title>Multiple horizontal gene transfer events from other fungi enriched the ability of initially mycotrophic Trichoderma (Ascomycota) to feed on dead plant biomass.</title>
        <authorList>
            <consortium name="DOE Joint Genome Institute"/>
            <person name="Aerts A."/>
            <person name="Atanasova L."/>
            <person name="Chenthamara K."/>
            <person name="Zhang J."/>
            <person name="Grujic M."/>
            <person name="Henrissat B."/>
            <person name="Kuo A."/>
            <person name="Salamov A."/>
            <person name="Lipzen A."/>
            <person name="Labutti K."/>
            <person name="Barry K."/>
            <person name="Miao Y."/>
            <person name="Rahimi M.J."/>
            <person name="Shen Q."/>
            <person name="Grigoriev I.V."/>
            <person name="Kubicek C.P."/>
            <person name="Druzhinina I.S."/>
        </authorList>
    </citation>
    <scope>NUCLEOTIDE SEQUENCE [LARGE SCALE GENOMIC DNA]</scope>
    <source>
        <strain evidence="1 2">ATCC 18648</strain>
    </source>
</reference>
<organism evidence="1 2">
    <name type="scientific">Trichoderma longibrachiatum ATCC 18648</name>
    <dbReference type="NCBI Taxonomy" id="983965"/>
    <lineage>
        <taxon>Eukaryota</taxon>
        <taxon>Fungi</taxon>
        <taxon>Dikarya</taxon>
        <taxon>Ascomycota</taxon>
        <taxon>Pezizomycotina</taxon>
        <taxon>Sordariomycetes</taxon>
        <taxon>Hypocreomycetidae</taxon>
        <taxon>Hypocreales</taxon>
        <taxon>Hypocreaceae</taxon>
        <taxon>Trichoderma</taxon>
    </lineage>
</organism>
<evidence type="ECO:0000313" key="2">
    <source>
        <dbReference type="Proteomes" id="UP000240760"/>
    </source>
</evidence>